<dbReference type="EMBL" id="JAAAXW010000070">
    <property type="protein sequence ID" value="KAF9545533.1"/>
    <property type="molecule type" value="Genomic_DNA"/>
</dbReference>
<evidence type="ECO:0000313" key="1">
    <source>
        <dbReference type="EMBL" id="KAF9545533.1"/>
    </source>
</evidence>
<gene>
    <name evidence="1" type="ORF">EC957_010842</name>
</gene>
<dbReference type="AlphaFoldDB" id="A0A9P6FAE2"/>
<dbReference type="Proteomes" id="UP000723463">
    <property type="component" value="Unassembled WGS sequence"/>
</dbReference>
<reference evidence="1" key="1">
    <citation type="journal article" date="2020" name="Fungal Divers.">
        <title>Resolving the Mortierellaceae phylogeny through synthesis of multi-gene phylogenetics and phylogenomics.</title>
        <authorList>
            <person name="Vandepol N."/>
            <person name="Liber J."/>
            <person name="Desiro A."/>
            <person name="Na H."/>
            <person name="Kennedy M."/>
            <person name="Barry K."/>
            <person name="Grigoriev I.V."/>
            <person name="Miller A.N."/>
            <person name="O'Donnell K."/>
            <person name="Stajich J.E."/>
            <person name="Bonito G."/>
        </authorList>
    </citation>
    <scope>NUCLEOTIDE SEQUENCE</scope>
    <source>
        <strain evidence="1">NRRL 2591</strain>
    </source>
</reference>
<proteinExistence type="predicted"/>
<comment type="caution">
    <text evidence="1">The sequence shown here is derived from an EMBL/GenBank/DDBJ whole genome shotgun (WGS) entry which is preliminary data.</text>
</comment>
<accession>A0A9P6FAE2</accession>
<keyword evidence="2" id="KW-1185">Reference proteome</keyword>
<name>A0A9P6FAE2_9FUNG</name>
<evidence type="ECO:0000313" key="2">
    <source>
        <dbReference type="Proteomes" id="UP000723463"/>
    </source>
</evidence>
<organism evidence="1 2">
    <name type="scientific">Mortierella hygrophila</name>
    <dbReference type="NCBI Taxonomy" id="979708"/>
    <lineage>
        <taxon>Eukaryota</taxon>
        <taxon>Fungi</taxon>
        <taxon>Fungi incertae sedis</taxon>
        <taxon>Mucoromycota</taxon>
        <taxon>Mortierellomycotina</taxon>
        <taxon>Mortierellomycetes</taxon>
        <taxon>Mortierellales</taxon>
        <taxon>Mortierellaceae</taxon>
        <taxon>Mortierella</taxon>
    </lineage>
</organism>
<protein>
    <submittedName>
        <fullName evidence="1">Uncharacterized protein</fullName>
    </submittedName>
</protein>
<sequence length="104" mass="12079">MSVRDCFFGMSEMTQHLGYFLENNDLARSTRTSRTVRAGLIPHGCCTVDARSPYTVNRHIYNFEQIIRHTRLVEWLIDKDNLIVATIWSNVAAFINLMELILDM</sequence>